<dbReference type="OrthoDB" id="6121165at2759"/>
<evidence type="ECO:0000313" key="3">
    <source>
        <dbReference type="Proteomes" id="UP000683360"/>
    </source>
</evidence>
<name>A0A8S3S6N8_MYTED</name>
<comment type="caution">
    <text evidence="2">The sequence shown here is derived from an EMBL/GenBank/DDBJ whole genome shotgun (WGS) entry which is preliminary data.</text>
</comment>
<dbReference type="Proteomes" id="UP000683360">
    <property type="component" value="Unassembled WGS sequence"/>
</dbReference>
<dbReference type="EMBL" id="CAJPWZ010001397">
    <property type="protein sequence ID" value="CAG2214008.1"/>
    <property type="molecule type" value="Genomic_DNA"/>
</dbReference>
<dbReference type="AlphaFoldDB" id="A0A8S3S6N8"/>
<keyword evidence="3" id="KW-1185">Reference proteome</keyword>
<keyword evidence="1" id="KW-0175">Coiled coil</keyword>
<reference evidence="2" key="1">
    <citation type="submission" date="2021-03" db="EMBL/GenBank/DDBJ databases">
        <authorList>
            <person name="Bekaert M."/>
        </authorList>
    </citation>
    <scope>NUCLEOTIDE SEQUENCE</scope>
</reference>
<feature type="coiled-coil region" evidence="1">
    <location>
        <begin position="126"/>
        <end position="189"/>
    </location>
</feature>
<dbReference type="InterPro" id="IPR011042">
    <property type="entry name" value="6-blade_b-propeller_TolB-like"/>
</dbReference>
<sequence>MSTEILCGPCGYEDNIKNAKKWCTDCEEGLSKIKDVAISQTCIGHGKRYDLYCSEHDKPLCIDCVDQHKSCSQLVSLDNAATNAKQSTALADLQDTINGAIQNVGRCIKTQERINKEFDQQESLIKKNIQETREKLNQHLDLWEQKLMQNLSTKTAVCKSTYGKILNQLHLADKKLSQLKEELETMKQMASDIQVFLGTREFNKTVSEEIQSIRGMIKSTKYFEIKMETDSSITSLLDCVNRLGILSVEIKNSELEFKGVKLDQAQKQIYAPTGSSNGIVDVQLKQRIRFKATPLWEWYVVSGCLILPNGNYLLADFTVETIVEYSGQGQYVRDITCSGKPYYLTLIDPDRFAVTCFKNNTVEIMNISNAHVQKITTSNECCGIAYEDGKLFVVEKNKGYESNNLSIIKINGQERNVLLMRTDGLMKPRALCYNKDRQELLVCNENDASAAMYKVIIG</sequence>
<evidence type="ECO:0000256" key="1">
    <source>
        <dbReference type="SAM" id="Coils"/>
    </source>
</evidence>
<dbReference type="Gene3D" id="2.120.10.30">
    <property type="entry name" value="TolB, C-terminal domain"/>
    <property type="match status" value="1"/>
</dbReference>
<proteinExistence type="predicted"/>
<evidence type="ECO:0008006" key="4">
    <source>
        <dbReference type="Google" id="ProtNLM"/>
    </source>
</evidence>
<dbReference type="SUPFAM" id="SSF101898">
    <property type="entry name" value="NHL repeat"/>
    <property type="match status" value="1"/>
</dbReference>
<dbReference type="Gene3D" id="3.30.160.60">
    <property type="entry name" value="Classic Zinc Finger"/>
    <property type="match status" value="1"/>
</dbReference>
<evidence type="ECO:0000313" key="2">
    <source>
        <dbReference type="EMBL" id="CAG2214008.1"/>
    </source>
</evidence>
<accession>A0A8S3S6N8</accession>
<dbReference type="SUPFAM" id="SSF57845">
    <property type="entry name" value="B-box zinc-binding domain"/>
    <property type="match status" value="1"/>
</dbReference>
<organism evidence="2 3">
    <name type="scientific">Mytilus edulis</name>
    <name type="common">Blue mussel</name>
    <dbReference type="NCBI Taxonomy" id="6550"/>
    <lineage>
        <taxon>Eukaryota</taxon>
        <taxon>Metazoa</taxon>
        <taxon>Spiralia</taxon>
        <taxon>Lophotrochozoa</taxon>
        <taxon>Mollusca</taxon>
        <taxon>Bivalvia</taxon>
        <taxon>Autobranchia</taxon>
        <taxon>Pteriomorphia</taxon>
        <taxon>Mytilida</taxon>
        <taxon>Mytiloidea</taxon>
        <taxon>Mytilidae</taxon>
        <taxon>Mytilinae</taxon>
        <taxon>Mytilus</taxon>
    </lineage>
</organism>
<gene>
    <name evidence="2" type="ORF">MEDL_27909</name>
</gene>
<protein>
    <recommendedName>
        <fullName evidence="4">B box-type domain-containing protein</fullName>
    </recommendedName>
</protein>